<evidence type="ECO:0000313" key="1">
    <source>
        <dbReference type="EnsemblPlants" id="PGSC0003DMT400090740"/>
    </source>
</evidence>
<dbReference type="Proteomes" id="UP000011115">
    <property type="component" value="Unassembled WGS sequence"/>
</dbReference>
<dbReference type="InParanoid" id="M1DL28"/>
<reference evidence="1" key="2">
    <citation type="submission" date="2015-06" db="UniProtKB">
        <authorList>
            <consortium name="EnsemblPlants"/>
        </authorList>
    </citation>
    <scope>IDENTIFICATION</scope>
    <source>
        <strain evidence="1">DM1-3 516 R44</strain>
    </source>
</reference>
<keyword evidence="2" id="KW-1185">Reference proteome</keyword>
<dbReference type="HOGENOM" id="CLU_2030830_0_0_1"/>
<dbReference type="AlphaFoldDB" id="M1DL28"/>
<sequence length="122" mass="13747">MPSVDNIIATVMLRSSFEPGFGVEKHFQEIVEPIQILTKGAKFGLGYVPINDEVEMKNKSVDQALTRRIPHLYQSFLVREYVDDGGLEEGIWGLFEEINVVIEEEAGTSGIHDAEPEEKLRN</sequence>
<name>M1DL28_SOLTU</name>
<evidence type="ECO:0000313" key="2">
    <source>
        <dbReference type="Proteomes" id="UP000011115"/>
    </source>
</evidence>
<organism evidence="1 2">
    <name type="scientific">Solanum tuberosum</name>
    <name type="common">Potato</name>
    <dbReference type="NCBI Taxonomy" id="4113"/>
    <lineage>
        <taxon>Eukaryota</taxon>
        <taxon>Viridiplantae</taxon>
        <taxon>Streptophyta</taxon>
        <taxon>Embryophyta</taxon>
        <taxon>Tracheophyta</taxon>
        <taxon>Spermatophyta</taxon>
        <taxon>Magnoliopsida</taxon>
        <taxon>eudicotyledons</taxon>
        <taxon>Gunneridae</taxon>
        <taxon>Pentapetalae</taxon>
        <taxon>asterids</taxon>
        <taxon>lamiids</taxon>
        <taxon>Solanales</taxon>
        <taxon>Solanaceae</taxon>
        <taxon>Solanoideae</taxon>
        <taxon>Solaneae</taxon>
        <taxon>Solanum</taxon>
    </lineage>
</organism>
<accession>M1DL28</accession>
<proteinExistence type="predicted"/>
<dbReference type="PaxDb" id="4113-PGSC0003DMT400090740"/>
<dbReference type="Gramene" id="PGSC0003DMT400090740">
    <property type="protein sequence ID" value="PGSC0003DMT400090740"/>
    <property type="gene ID" value="PGSC0003DMG400040311"/>
</dbReference>
<protein>
    <submittedName>
        <fullName evidence="1">Uncharacterized protein</fullName>
    </submittedName>
</protein>
<dbReference type="EnsemblPlants" id="PGSC0003DMT400090740">
    <property type="protein sequence ID" value="PGSC0003DMT400090740"/>
    <property type="gene ID" value="PGSC0003DMG400040311"/>
</dbReference>
<reference evidence="2" key="1">
    <citation type="journal article" date="2011" name="Nature">
        <title>Genome sequence and analysis of the tuber crop potato.</title>
        <authorList>
            <consortium name="The Potato Genome Sequencing Consortium"/>
        </authorList>
    </citation>
    <scope>NUCLEOTIDE SEQUENCE [LARGE SCALE GENOMIC DNA]</scope>
    <source>
        <strain evidence="2">cv. DM1-3 516 R44</strain>
    </source>
</reference>